<sequence>MKEQEEDPFNVQLQEMELNKEEELNGILDTEATQWRQKARVSEAFEGDRNTAYFHALHKLRMNKALILEIQKSDGTILKQQQHIVLVFEAKYNPQAVIPNVGLMELIPKLVTDEDNVNISAIPTSTEVKHAVFNMDSNSSPGPNGFQGTFYQTFWDIVGLDVSKAIISFFKDNKVPQGMNSNFLVLLPK</sequence>
<comment type="caution">
    <text evidence="1">The sequence shown here is derived from an EMBL/GenBank/DDBJ whole genome shotgun (WGS) entry which is preliminary data.</text>
</comment>
<dbReference type="AlphaFoldDB" id="A0A835MDK1"/>
<evidence type="ECO:0000313" key="1">
    <source>
        <dbReference type="EMBL" id="KAF9619826.1"/>
    </source>
</evidence>
<organism evidence="1 2">
    <name type="scientific">Coptis chinensis</name>
    <dbReference type="NCBI Taxonomy" id="261450"/>
    <lineage>
        <taxon>Eukaryota</taxon>
        <taxon>Viridiplantae</taxon>
        <taxon>Streptophyta</taxon>
        <taxon>Embryophyta</taxon>
        <taxon>Tracheophyta</taxon>
        <taxon>Spermatophyta</taxon>
        <taxon>Magnoliopsida</taxon>
        <taxon>Ranunculales</taxon>
        <taxon>Ranunculaceae</taxon>
        <taxon>Coptidoideae</taxon>
        <taxon>Coptis</taxon>
    </lineage>
</organism>
<accession>A0A835MDK1</accession>
<dbReference type="OrthoDB" id="1938551at2759"/>
<gene>
    <name evidence="1" type="ORF">IFM89_009577</name>
</gene>
<evidence type="ECO:0000313" key="2">
    <source>
        <dbReference type="Proteomes" id="UP000631114"/>
    </source>
</evidence>
<dbReference type="InterPro" id="IPR052343">
    <property type="entry name" value="Retrotransposon-Effector_Assoc"/>
</dbReference>
<reference evidence="1 2" key="1">
    <citation type="submission" date="2020-10" db="EMBL/GenBank/DDBJ databases">
        <title>The Coptis chinensis genome and diversification of protoberbering-type alkaloids.</title>
        <authorList>
            <person name="Wang B."/>
            <person name="Shu S."/>
            <person name="Song C."/>
            <person name="Liu Y."/>
        </authorList>
    </citation>
    <scope>NUCLEOTIDE SEQUENCE [LARGE SCALE GENOMIC DNA]</scope>
    <source>
        <strain evidence="1">HL-2020</strain>
        <tissue evidence="1">Leaf</tissue>
    </source>
</reference>
<name>A0A835MDK1_9MAGN</name>
<dbReference type="PANTHER" id="PTHR46890:SF1">
    <property type="entry name" value="REVERSE TRANSCRIPTASE DOMAIN-CONTAINING PROTEIN"/>
    <property type="match status" value="1"/>
</dbReference>
<proteinExistence type="predicted"/>
<keyword evidence="2" id="KW-1185">Reference proteome</keyword>
<dbReference type="EMBL" id="JADFTS010000002">
    <property type="protein sequence ID" value="KAF9619826.1"/>
    <property type="molecule type" value="Genomic_DNA"/>
</dbReference>
<evidence type="ECO:0008006" key="3">
    <source>
        <dbReference type="Google" id="ProtNLM"/>
    </source>
</evidence>
<dbReference type="PANTHER" id="PTHR46890">
    <property type="entry name" value="NON-LTR RETROLELEMENT REVERSE TRANSCRIPTASE-LIKE PROTEIN-RELATED"/>
    <property type="match status" value="1"/>
</dbReference>
<protein>
    <recommendedName>
        <fullName evidence="3">Reverse transcriptase</fullName>
    </recommendedName>
</protein>
<dbReference type="Proteomes" id="UP000631114">
    <property type="component" value="Unassembled WGS sequence"/>
</dbReference>